<dbReference type="SUPFAM" id="SSF46689">
    <property type="entry name" value="Homeodomain-like"/>
    <property type="match status" value="1"/>
</dbReference>
<keyword evidence="3" id="KW-0804">Transcription</keyword>
<keyword evidence="1" id="KW-0805">Transcription regulation</keyword>
<dbReference type="InterPro" id="IPR036271">
    <property type="entry name" value="Tet_transcr_reg_TetR-rel_C_sf"/>
</dbReference>
<organism evidence="6 7">
    <name type="scientific">Proteus myxofaciens ATCC 19692</name>
    <dbReference type="NCBI Taxonomy" id="1354337"/>
    <lineage>
        <taxon>Bacteria</taxon>
        <taxon>Pseudomonadati</taxon>
        <taxon>Pseudomonadota</taxon>
        <taxon>Gammaproteobacteria</taxon>
        <taxon>Enterobacterales</taxon>
        <taxon>Morganellaceae</taxon>
        <taxon>Proteus</taxon>
    </lineage>
</organism>
<keyword evidence="2 4" id="KW-0238">DNA-binding</keyword>
<dbReference type="PATRIC" id="fig|1354337.4.peg.16"/>
<dbReference type="PANTHER" id="PTHR47506:SF1">
    <property type="entry name" value="HTH-TYPE TRANSCRIPTIONAL REGULATOR YJDC"/>
    <property type="match status" value="1"/>
</dbReference>
<dbReference type="InterPro" id="IPR023772">
    <property type="entry name" value="DNA-bd_HTH_TetR-type_CS"/>
</dbReference>
<dbReference type="Proteomes" id="UP000094023">
    <property type="component" value="Unassembled WGS sequence"/>
</dbReference>
<evidence type="ECO:0000256" key="4">
    <source>
        <dbReference type="PROSITE-ProRule" id="PRU00335"/>
    </source>
</evidence>
<dbReference type="PROSITE" id="PS50977">
    <property type="entry name" value="HTH_TETR_2"/>
    <property type="match status" value="1"/>
</dbReference>
<dbReference type="OrthoDB" id="270177at2"/>
<dbReference type="InterPro" id="IPR011075">
    <property type="entry name" value="TetR_C"/>
</dbReference>
<sequence>MKQIKRGRPKGFDRQEALAKAMLLFWENGYVATSISDLTKALGITTPSLYCAFGDKATLFNECIDYYLAHEACPIITIMKQAKTAKVAIELLMYDTAKKLAQPDKPSGCMLITATMNGTKQIEEVHQNVQEKRHKYQEILLDRLEQGIKEGDISPETSIQAIADFYITVINGLTIQACDGASLDKLNQVILTAIKTWPIFNADIN</sequence>
<dbReference type="RefSeq" id="WP_066745100.1">
    <property type="nucleotide sequence ID" value="NZ_LXEN01000001.1"/>
</dbReference>
<dbReference type="Gene3D" id="1.10.10.60">
    <property type="entry name" value="Homeodomain-like"/>
    <property type="match status" value="1"/>
</dbReference>
<dbReference type="PANTHER" id="PTHR47506">
    <property type="entry name" value="TRANSCRIPTIONAL REGULATORY PROTEIN"/>
    <property type="match status" value="1"/>
</dbReference>
<keyword evidence="7" id="KW-1185">Reference proteome</keyword>
<evidence type="ECO:0000256" key="2">
    <source>
        <dbReference type="ARBA" id="ARBA00023125"/>
    </source>
</evidence>
<evidence type="ECO:0000256" key="3">
    <source>
        <dbReference type="ARBA" id="ARBA00023163"/>
    </source>
</evidence>
<dbReference type="Gene3D" id="1.10.357.10">
    <property type="entry name" value="Tetracycline Repressor, domain 2"/>
    <property type="match status" value="1"/>
</dbReference>
<accession>A0A198GTB0</accession>
<feature type="DNA-binding region" description="H-T-H motif" evidence="4">
    <location>
        <begin position="34"/>
        <end position="53"/>
    </location>
</feature>
<dbReference type="STRING" id="1354337.M983_0015"/>
<evidence type="ECO:0000256" key="1">
    <source>
        <dbReference type="ARBA" id="ARBA00023015"/>
    </source>
</evidence>
<evidence type="ECO:0000313" key="6">
    <source>
        <dbReference type="EMBL" id="OAT39471.1"/>
    </source>
</evidence>
<dbReference type="Pfam" id="PF16925">
    <property type="entry name" value="TetR_C_13"/>
    <property type="match status" value="1"/>
</dbReference>
<comment type="caution">
    <text evidence="6">The sequence shown here is derived from an EMBL/GenBank/DDBJ whole genome shotgun (WGS) entry which is preliminary data.</text>
</comment>
<protein>
    <submittedName>
        <fullName evidence="6">TetR family transcriptional regulator</fullName>
    </submittedName>
</protein>
<name>A0A198GTB0_9GAMM</name>
<dbReference type="InterPro" id="IPR001647">
    <property type="entry name" value="HTH_TetR"/>
</dbReference>
<dbReference type="PROSITE" id="PS01081">
    <property type="entry name" value="HTH_TETR_1"/>
    <property type="match status" value="1"/>
</dbReference>
<proteinExistence type="predicted"/>
<dbReference type="SUPFAM" id="SSF48498">
    <property type="entry name" value="Tetracyclin repressor-like, C-terminal domain"/>
    <property type="match status" value="1"/>
</dbReference>
<gene>
    <name evidence="6" type="ORF">M983_0015</name>
</gene>
<dbReference type="InterPro" id="IPR009057">
    <property type="entry name" value="Homeodomain-like_sf"/>
</dbReference>
<dbReference type="AlphaFoldDB" id="A0A198GTB0"/>
<evidence type="ECO:0000259" key="5">
    <source>
        <dbReference type="PROSITE" id="PS50977"/>
    </source>
</evidence>
<dbReference type="Pfam" id="PF00440">
    <property type="entry name" value="TetR_N"/>
    <property type="match status" value="1"/>
</dbReference>
<dbReference type="GO" id="GO:0003677">
    <property type="term" value="F:DNA binding"/>
    <property type="evidence" value="ECO:0007669"/>
    <property type="project" value="UniProtKB-UniRule"/>
</dbReference>
<evidence type="ECO:0000313" key="7">
    <source>
        <dbReference type="Proteomes" id="UP000094023"/>
    </source>
</evidence>
<feature type="domain" description="HTH tetR-type" evidence="5">
    <location>
        <begin position="11"/>
        <end position="71"/>
    </location>
</feature>
<dbReference type="EMBL" id="LXEN01000001">
    <property type="protein sequence ID" value="OAT39471.1"/>
    <property type="molecule type" value="Genomic_DNA"/>
</dbReference>
<reference evidence="6 7" key="1">
    <citation type="submission" date="2016-04" db="EMBL/GenBank/DDBJ databases">
        <title>ATOL: Assembling a taxonomically balanced genome-scale reconstruction of the evolutionary history of the Enterobacteriaceae.</title>
        <authorList>
            <person name="Plunkett G.III."/>
            <person name="Neeno-Eckwall E.C."/>
            <person name="Glasner J.D."/>
            <person name="Perna N.T."/>
        </authorList>
    </citation>
    <scope>NUCLEOTIDE SEQUENCE [LARGE SCALE GENOMIC DNA]</scope>
    <source>
        <strain evidence="6 7">ATCC 19692</strain>
    </source>
</reference>